<reference evidence="2" key="1">
    <citation type="journal article" date="2020" name="Nature">
        <title>Giant virus diversity and host interactions through global metagenomics.</title>
        <authorList>
            <person name="Schulz F."/>
            <person name="Roux S."/>
            <person name="Paez-Espino D."/>
            <person name="Jungbluth S."/>
            <person name="Walsh D.A."/>
            <person name="Denef V.J."/>
            <person name="McMahon K.D."/>
            <person name="Konstantinidis K.T."/>
            <person name="Eloe-Fadrosh E.A."/>
            <person name="Kyrpides N.C."/>
            <person name="Woyke T."/>
        </authorList>
    </citation>
    <scope>NUCLEOTIDE SEQUENCE</scope>
    <source>
        <strain evidence="2">GVMAG-M-3300027708-5</strain>
    </source>
</reference>
<feature type="region of interest" description="Disordered" evidence="1">
    <location>
        <begin position="1"/>
        <end position="33"/>
    </location>
</feature>
<sequence length="2094" mass="242047">MEQKDNEINETGEKTSELESPDTEGPGQNDLKKPSTVVLELGDIIEIIAPANDEIHEMTALITYRDRQKIKLIDVATFKKYQLNITESGQFTDESIMQIHLLHRNEQKGYARQNGLVPGKWVNIQFGGEIPTLISGEISNLDEDMIELTTYPGLQTLYIDFKYQGIPDNIPIEKILIRKKPASLSSYASLSMLRDQLEAEGLEEGEIPELPGDELATMEYTESGESIIKIPEGAKVDEDVRDALHELYIDADTIVYGEKLEKIVQLVEIPEGQQRYGIDAQVNDMMDELLSTIPNSQRNRAVLDNIHTLIERFKELRATFSKFDGNHNVYAIKSVGQYYKPLIEHIEKFDKKLQWILPVVSNRRKIYDVAALETEDAIVGPISPELREMESLLSKRVNTAAKDHTYNDIYNRVQELIGPVDLPQNEAACLTTVPVLANLDSIVDNLEDFYSSVYSEANIKRQKYVIQRYNLGLPKMQEDLLKTGKKSYTRVEMTPNDKMCVKSLLMMPEPVMRFSNIELPMSTLLEKATYHHNYFLLFRLLRKNTDIIPHIIDDLEKELDYERMEKEDKTRFLEGIQEFILDKEVYVDKSERFHKFLETIVPKTRFLVGQIRKYIKDRVSFIEVVKQLEPFMIYPSDISYKQFVEIRTLMKDRIIEMKKMYEQRYNDFSTIRNTKYAVNPKMNTVLRLLSEKKDFAEAFFETYKFLSKDKMDTKMSSYEILFRMTEMDNGSLYTNILTSIMITLMTPDVLVEALSEPALDDLTDNEQIKPKDCSRRYLAKKYGSVKELQKDNNTEEVFYDKDFDDTPYSLLKKYEKQKKEMLPDLFLEFLAENLVQKHDCPKDISRDLAKALIEKKKQVGEGDYAILEIRPTLPSSSDPTKLSESERESIEVEADIRKKTTYYKRLKDVWVADNEINSDAFLDTNTLFCNISTTCFKNVKNGVCESTDDAKSRMNEDAKRSMIGEFDKRYAISVEELEKTLEKNIEYYLKMLKRNESLREIQAYKANNLAYALGTYANTEELIFSPYLKVRDLILGQSEFSKKQFDICRFVEKFCRDPMIDQLGESPHWFYCKETNTKLFPVGTHELAQTFISGGDYAQRQQELCNQIGIMSDDGDSIVDKHSGFVIRKIDFSSEEGFDEAGFKMVSNDILEKDLGTVVMLQKTGQAGQGSKALRPVFESETMESIYNIMSGICNNIDVPIDSIQEFILRTSSTIIEKEVFTEQQYQKKSEQQFKKTGKYLKTAYKDYRNETMIMIVVSILLIAVQTATPSFQIKRTFPGCIRSFSGYPMSGIEDITGIEYLACVLSKMKLSQDPWKSISKYKSEILVTRMKTLLENNIMSRPDIEELYVKKREFILLNPDTTVPEEHSISKWKHFLPPIVPFEILKSLKNLSSDFVSELDALIHKGSEHQTDSINAVKSKSVYYGYAIIEAINDIVKTKDAILKTAARVPFVENACCNEDIDATNPVAYFSKENKNIEICIKGAGAGEKILKYIRTLSTAYFLYFPGFTGIRYPTVQIGHFEENTYLAIIRYCNFDRNLPIPEEFKIFCSEKPEGYNSAWSLEEKKTFLKKNGKQYEIQDLQHLMKLVNQNNIVSVDRSEPFTQVDVLRDVLEKLDMGDSQIIAEPLRKLIHKVLEKFNPLVMPDVPSKELDDLTNYLIVNNSDIYAKLMKFFDDYGNDMTNKEYRKLHEFLSKIDRWELDKDAVNKAKPAYYDEGLYAVTQYIINALQMITKVYPSVLLNDSGFYKKIPKHWGLSNEHVDDISKFMDKYYEEIEKFKEDEILVRLLKEVGQRLADLNLFVESIPVHTEVKKEFPDEDRPGRSIIKTFHSIFDKATIYELFKYCFFSALYEYIAACGDVELVRADRNDKKAKRRETIRDMLDDANQLSALPKDAGTGQGLEQAGESDDNNPLETLDEYQILVDNPEELKARVCSLLLAFLDIEEKNKTAVDLDYQQILKRVGRSKDKEKQAIIKKLGNLSIEERSIENMLKNYRLERWNVGQQKGLFQYDKATYNRERDELLQGLDDEMRAGFADEVNLDLMDIYELGKKDNMEQEGDDAGVGRDDYDFRDMGEGFMDGDYYGDEPAEDFLDD</sequence>
<evidence type="ECO:0000256" key="1">
    <source>
        <dbReference type="SAM" id="MobiDB-lite"/>
    </source>
</evidence>
<organism evidence="2">
    <name type="scientific">viral metagenome</name>
    <dbReference type="NCBI Taxonomy" id="1070528"/>
    <lineage>
        <taxon>unclassified sequences</taxon>
        <taxon>metagenomes</taxon>
        <taxon>organismal metagenomes</taxon>
    </lineage>
</organism>
<protein>
    <submittedName>
        <fullName evidence="2">Uncharacterized protein</fullName>
    </submittedName>
</protein>
<dbReference type="EMBL" id="MN740406">
    <property type="protein sequence ID" value="QHU05005.1"/>
    <property type="molecule type" value="Genomic_DNA"/>
</dbReference>
<evidence type="ECO:0000313" key="2">
    <source>
        <dbReference type="EMBL" id="QHU05005.1"/>
    </source>
</evidence>
<name>A0A6C0JGT9_9ZZZZ</name>
<feature type="region of interest" description="Disordered" evidence="1">
    <location>
        <begin position="1889"/>
        <end position="1911"/>
    </location>
</feature>
<proteinExistence type="predicted"/>
<accession>A0A6C0JGT9</accession>
<feature type="compositionally biased region" description="Basic and acidic residues" evidence="1">
    <location>
        <begin position="1"/>
        <end position="17"/>
    </location>
</feature>